<dbReference type="Pfam" id="PF03131">
    <property type="entry name" value="bZIP_Maf"/>
    <property type="match status" value="1"/>
</dbReference>
<dbReference type="CDD" id="cd14721">
    <property type="entry name" value="bZIP_Fos"/>
    <property type="match status" value="1"/>
</dbReference>
<dbReference type="InterPro" id="IPR004826">
    <property type="entry name" value="bZIP_Maf"/>
</dbReference>
<evidence type="ECO:0000313" key="6">
    <source>
        <dbReference type="EMBL" id="EKC32070.1"/>
    </source>
</evidence>
<sequence length="359" mass="39460">MYSRENSDYSDESKYVANILSSMASASAASTTYYNPNPYYHPHHHPHHHPHMNPHHRPYSIPASYVSGITSQSNGLTPTTLANLEQTFIELQSVPTNLSSGQDPLTQSGFVPPIVDPAGSDRSSDRYDYSDMSDADWPPTKRGRGGDGQDLTGYDMTTSVGGGRKRKRDEKISPEEEERRRVRRERNKLAAAKCRQRRVDHTNRLIIETEKLEKERESIEADIQTLQQQKDQLEFVLQAHQPLCKVDSSQPSVKVKSENSHNPCGGPKLPVSSAGSSVRPSTLPLIKREKKDGDVSVSSATGIPITTPSSGFLFTLDNMVDHTGLTPITNGPSSCSSEVNRTSSESNSESASSPTLISL</sequence>
<feature type="region of interest" description="Disordered" evidence="4">
    <location>
        <begin position="97"/>
        <end position="184"/>
    </location>
</feature>
<dbReference type="InterPro" id="IPR004827">
    <property type="entry name" value="bZIP"/>
</dbReference>
<feature type="region of interest" description="Disordered" evidence="4">
    <location>
        <begin position="40"/>
        <end position="59"/>
    </location>
</feature>
<accession>K1QT34</accession>
<reference evidence="6" key="1">
    <citation type="journal article" date="2012" name="Nature">
        <title>The oyster genome reveals stress adaptation and complexity of shell formation.</title>
        <authorList>
            <person name="Zhang G."/>
            <person name="Fang X."/>
            <person name="Guo X."/>
            <person name="Li L."/>
            <person name="Luo R."/>
            <person name="Xu F."/>
            <person name="Yang P."/>
            <person name="Zhang L."/>
            <person name="Wang X."/>
            <person name="Qi H."/>
            <person name="Xiong Z."/>
            <person name="Que H."/>
            <person name="Xie Y."/>
            <person name="Holland P.W."/>
            <person name="Paps J."/>
            <person name="Zhu Y."/>
            <person name="Wu F."/>
            <person name="Chen Y."/>
            <person name="Wang J."/>
            <person name="Peng C."/>
            <person name="Meng J."/>
            <person name="Yang L."/>
            <person name="Liu J."/>
            <person name="Wen B."/>
            <person name="Zhang N."/>
            <person name="Huang Z."/>
            <person name="Zhu Q."/>
            <person name="Feng Y."/>
            <person name="Mount A."/>
            <person name="Hedgecock D."/>
            <person name="Xu Z."/>
            <person name="Liu Y."/>
            <person name="Domazet-Loso T."/>
            <person name="Du Y."/>
            <person name="Sun X."/>
            <person name="Zhang S."/>
            <person name="Liu B."/>
            <person name="Cheng P."/>
            <person name="Jiang X."/>
            <person name="Li J."/>
            <person name="Fan D."/>
            <person name="Wang W."/>
            <person name="Fu W."/>
            <person name="Wang T."/>
            <person name="Wang B."/>
            <person name="Zhang J."/>
            <person name="Peng Z."/>
            <person name="Li Y."/>
            <person name="Li N."/>
            <person name="Wang J."/>
            <person name="Chen M."/>
            <person name="He Y."/>
            <person name="Tan F."/>
            <person name="Song X."/>
            <person name="Zheng Q."/>
            <person name="Huang R."/>
            <person name="Yang H."/>
            <person name="Du X."/>
            <person name="Chen L."/>
            <person name="Yang M."/>
            <person name="Gaffney P.M."/>
            <person name="Wang S."/>
            <person name="Luo L."/>
            <person name="She Z."/>
            <person name="Ming Y."/>
            <person name="Huang W."/>
            <person name="Zhang S."/>
            <person name="Huang B."/>
            <person name="Zhang Y."/>
            <person name="Qu T."/>
            <person name="Ni P."/>
            <person name="Miao G."/>
            <person name="Wang J."/>
            <person name="Wang Q."/>
            <person name="Steinberg C.E."/>
            <person name="Wang H."/>
            <person name="Li N."/>
            <person name="Qian L."/>
            <person name="Zhang G."/>
            <person name="Li Y."/>
            <person name="Yang H."/>
            <person name="Liu X."/>
            <person name="Wang J."/>
            <person name="Yin Y."/>
            <person name="Wang J."/>
        </authorList>
    </citation>
    <scope>NUCLEOTIDE SEQUENCE [LARGE SCALE GENOMIC DNA]</scope>
    <source>
        <strain evidence="6">05x7-T-G4-1.051#20</strain>
    </source>
</reference>
<dbReference type="SMART" id="SM00338">
    <property type="entry name" value="BRLZ"/>
    <property type="match status" value="1"/>
</dbReference>
<proteinExistence type="predicted"/>
<evidence type="ECO:0000256" key="3">
    <source>
        <dbReference type="ARBA" id="ARBA00023163"/>
    </source>
</evidence>
<feature type="region of interest" description="Disordered" evidence="4">
    <location>
        <begin position="249"/>
        <end position="279"/>
    </location>
</feature>
<evidence type="ECO:0000313" key="7">
    <source>
        <dbReference type="EnsemblMetazoa" id="G10633.7:cds"/>
    </source>
</evidence>
<evidence type="ECO:0000256" key="4">
    <source>
        <dbReference type="SAM" id="MobiDB-lite"/>
    </source>
</evidence>
<dbReference type="PROSITE" id="PS50217">
    <property type="entry name" value="BZIP"/>
    <property type="match status" value="1"/>
</dbReference>
<dbReference type="PANTHER" id="PTHR23351:SF24">
    <property type="entry name" value="ACTIVATING TRANSCRIPTION FACTOR 3-RELATED"/>
    <property type="match status" value="1"/>
</dbReference>
<dbReference type="Gene3D" id="1.20.5.170">
    <property type="match status" value="1"/>
</dbReference>
<evidence type="ECO:0000259" key="5">
    <source>
        <dbReference type="PROSITE" id="PS50217"/>
    </source>
</evidence>
<dbReference type="GO" id="GO:0000981">
    <property type="term" value="F:DNA-binding transcription factor activity, RNA polymerase II-specific"/>
    <property type="evidence" value="ECO:0007669"/>
    <property type="project" value="TreeGrafter"/>
</dbReference>
<dbReference type="EMBL" id="JH818505">
    <property type="protein sequence ID" value="EKC32070.1"/>
    <property type="molecule type" value="Genomic_DNA"/>
</dbReference>
<evidence type="ECO:0000313" key="8">
    <source>
        <dbReference type="Proteomes" id="UP000005408"/>
    </source>
</evidence>
<organism evidence="6">
    <name type="scientific">Magallana gigas</name>
    <name type="common">Pacific oyster</name>
    <name type="synonym">Crassostrea gigas</name>
    <dbReference type="NCBI Taxonomy" id="29159"/>
    <lineage>
        <taxon>Eukaryota</taxon>
        <taxon>Metazoa</taxon>
        <taxon>Spiralia</taxon>
        <taxon>Lophotrochozoa</taxon>
        <taxon>Mollusca</taxon>
        <taxon>Bivalvia</taxon>
        <taxon>Autobranchia</taxon>
        <taxon>Pteriomorphia</taxon>
        <taxon>Ostreida</taxon>
        <taxon>Ostreoidea</taxon>
        <taxon>Ostreidae</taxon>
        <taxon>Magallana</taxon>
    </lineage>
</organism>
<feature type="domain" description="BZIP" evidence="5">
    <location>
        <begin position="177"/>
        <end position="240"/>
    </location>
</feature>
<reference evidence="7" key="2">
    <citation type="submission" date="2022-08" db="UniProtKB">
        <authorList>
            <consortium name="EnsemblMetazoa"/>
        </authorList>
    </citation>
    <scope>IDENTIFICATION</scope>
    <source>
        <strain evidence="7">05x7-T-G4-1.051#20</strain>
    </source>
</reference>
<dbReference type="PANTHER" id="PTHR23351">
    <property type="entry name" value="FOS TRANSCRIPTION FACTOR-RELATED"/>
    <property type="match status" value="1"/>
</dbReference>
<dbReference type="InterPro" id="IPR000837">
    <property type="entry name" value="AP-1"/>
</dbReference>
<evidence type="ECO:0000256" key="2">
    <source>
        <dbReference type="ARBA" id="ARBA00023125"/>
    </source>
</evidence>
<keyword evidence="1" id="KW-0805">Transcription regulation</keyword>
<feature type="compositionally biased region" description="Basic and acidic residues" evidence="4">
    <location>
        <begin position="169"/>
        <end position="180"/>
    </location>
</feature>
<keyword evidence="8" id="KW-1185">Reference proteome</keyword>
<dbReference type="GO" id="GO:0000978">
    <property type="term" value="F:RNA polymerase II cis-regulatory region sequence-specific DNA binding"/>
    <property type="evidence" value="ECO:0007669"/>
    <property type="project" value="TreeGrafter"/>
</dbReference>
<dbReference type="PROSITE" id="PS00036">
    <property type="entry name" value="BZIP_BASIC"/>
    <property type="match status" value="1"/>
</dbReference>
<feature type="compositionally biased region" description="Polar residues" evidence="4">
    <location>
        <begin position="97"/>
        <end position="109"/>
    </location>
</feature>
<dbReference type="InterPro" id="IPR046347">
    <property type="entry name" value="bZIP_sf"/>
</dbReference>
<keyword evidence="3" id="KW-0804">Transcription</keyword>
<feature type="compositionally biased region" description="Low complexity" evidence="4">
    <location>
        <begin position="333"/>
        <end position="353"/>
    </location>
</feature>
<dbReference type="PRINTS" id="PR00042">
    <property type="entry name" value="LEUZIPPRFOS"/>
</dbReference>
<protein>
    <submittedName>
        <fullName evidence="7">BZIP domain-containing protein</fullName>
    </submittedName>
</protein>
<dbReference type="AlphaFoldDB" id="K1QT34"/>
<dbReference type="EnsemblMetazoa" id="G10633.7">
    <property type="protein sequence ID" value="G10633.7:cds"/>
    <property type="gene ID" value="G10633"/>
</dbReference>
<dbReference type="GO" id="GO:0005634">
    <property type="term" value="C:nucleus"/>
    <property type="evidence" value="ECO:0007669"/>
    <property type="project" value="TreeGrafter"/>
</dbReference>
<evidence type="ECO:0000256" key="1">
    <source>
        <dbReference type="ARBA" id="ARBA00023015"/>
    </source>
</evidence>
<name>K1QT34_MAGGI</name>
<dbReference type="Proteomes" id="UP000005408">
    <property type="component" value="Unassembled WGS sequence"/>
</dbReference>
<dbReference type="FunFam" id="1.20.5.170:FF:000006">
    <property type="entry name" value="fos-related antigen 2 isoform X1"/>
    <property type="match status" value="1"/>
</dbReference>
<dbReference type="SUPFAM" id="SSF57959">
    <property type="entry name" value="Leucine zipper domain"/>
    <property type="match status" value="1"/>
</dbReference>
<keyword evidence="2" id="KW-0238">DNA-binding</keyword>
<feature type="compositionally biased region" description="Basic residues" evidence="4">
    <location>
        <begin position="41"/>
        <end position="58"/>
    </location>
</feature>
<gene>
    <name evidence="6" type="ORF">CGI_10013436</name>
</gene>
<dbReference type="HOGENOM" id="CLU_020183_1_0_1"/>
<feature type="region of interest" description="Disordered" evidence="4">
    <location>
        <begin position="325"/>
        <end position="359"/>
    </location>
</feature>